<evidence type="ECO:0000313" key="2">
    <source>
        <dbReference type="Proteomes" id="UP000762676"/>
    </source>
</evidence>
<dbReference type="Proteomes" id="UP000762676">
    <property type="component" value="Unassembled WGS sequence"/>
</dbReference>
<accession>A0AAV4IQ83</accession>
<comment type="caution">
    <text evidence="1">The sequence shown here is derived from an EMBL/GenBank/DDBJ whole genome shotgun (WGS) entry which is preliminary data.</text>
</comment>
<dbReference type="PANTHER" id="PTHR47204:SF1">
    <property type="entry name" value="RIBONUCLEASE H2 SUBUNIT C"/>
    <property type="match status" value="1"/>
</dbReference>
<keyword evidence="2" id="KW-1185">Reference proteome</keyword>
<sequence length="149" mass="16536">MATTIDTKSLQFASAVDTCHLMPCKIHLDGEANASDFFHSSISQDGKENGDSITGTFRGRPLNGKVLNVPSGYTGVLVTEPHKRPTEEEDRLLVASHKYDKFTYWNLDKEPTSDDLVQKALQWVDLSSVLHNPISPEESQDSQESMKGQ</sequence>
<name>A0AAV4IQ83_9GAST</name>
<dbReference type="GO" id="GO:0032299">
    <property type="term" value="C:ribonuclease H2 complex"/>
    <property type="evidence" value="ECO:0007669"/>
    <property type="project" value="InterPro"/>
</dbReference>
<reference evidence="1 2" key="1">
    <citation type="journal article" date="2021" name="Elife">
        <title>Chloroplast acquisition without the gene transfer in kleptoplastic sea slugs, Plakobranchus ocellatus.</title>
        <authorList>
            <person name="Maeda T."/>
            <person name="Takahashi S."/>
            <person name="Yoshida T."/>
            <person name="Shimamura S."/>
            <person name="Takaki Y."/>
            <person name="Nagai Y."/>
            <person name="Toyoda A."/>
            <person name="Suzuki Y."/>
            <person name="Arimoto A."/>
            <person name="Ishii H."/>
            <person name="Satoh N."/>
            <person name="Nishiyama T."/>
            <person name="Hasebe M."/>
            <person name="Maruyama T."/>
            <person name="Minagawa J."/>
            <person name="Obokata J."/>
            <person name="Shigenobu S."/>
        </authorList>
    </citation>
    <scope>NUCLEOTIDE SEQUENCE [LARGE SCALE GENOMIC DNA]</scope>
</reference>
<dbReference type="EMBL" id="BMAT01006423">
    <property type="protein sequence ID" value="GFS12559.1"/>
    <property type="molecule type" value="Genomic_DNA"/>
</dbReference>
<dbReference type="CDD" id="cd09271">
    <property type="entry name" value="RNase_H2-C"/>
    <property type="match status" value="1"/>
</dbReference>
<dbReference type="Pfam" id="PF08615">
    <property type="entry name" value="RNase_H2_suC"/>
    <property type="match status" value="1"/>
</dbReference>
<organism evidence="1 2">
    <name type="scientific">Elysia marginata</name>
    <dbReference type="NCBI Taxonomy" id="1093978"/>
    <lineage>
        <taxon>Eukaryota</taxon>
        <taxon>Metazoa</taxon>
        <taxon>Spiralia</taxon>
        <taxon>Lophotrochozoa</taxon>
        <taxon>Mollusca</taxon>
        <taxon>Gastropoda</taxon>
        <taxon>Heterobranchia</taxon>
        <taxon>Euthyneura</taxon>
        <taxon>Panpulmonata</taxon>
        <taxon>Sacoglossa</taxon>
        <taxon>Placobranchoidea</taxon>
        <taxon>Plakobranchidae</taxon>
        <taxon>Elysia</taxon>
    </lineage>
</organism>
<dbReference type="GO" id="GO:0006401">
    <property type="term" value="P:RNA catabolic process"/>
    <property type="evidence" value="ECO:0007669"/>
    <property type="project" value="InterPro"/>
</dbReference>
<protein>
    <submittedName>
        <fullName evidence="1">Ribonuclease H2 subunit C-like</fullName>
    </submittedName>
</protein>
<gene>
    <name evidence="1" type="ORF">ElyMa_003115100</name>
</gene>
<evidence type="ECO:0000313" key="1">
    <source>
        <dbReference type="EMBL" id="GFS12559.1"/>
    </source>
</evidence>
<proteinExistence type="predicted"/>
<dbReference type="AlphaFoldDB" id="A0AAV4IQ83"/>
<dbReference type="Gene3D" id="2.40.128.680">
    <property type="match status" value="1"/>
</dbReference>
<dbReference type="PANTHER" id="PTHR47204">
    <property type="entry name" value="OS02G0168900 PROTEIN"/>
    <property type="match status" value="1"/>
</dbReference>
<dbReference type="InterPro" id="IPR013924">
    <property type="entry name" value="RNase_H2_suC"/>
</dbReference>